<dbReference type="InterPro" id="IPR001753">
    <property type="entry name" value="Enoyl-CoA_hydra/iso"/>
</dbReference>
<dbReference type="InterPro" id="IPR029045">
    <property type="entry name" value="ClpP/crotonase-like_dom_sf"/>
</dbReference>
<comment type="caution">
    <text evidence="4">The sequence shown here is derived from an EMBL/GenBank/DDBJ whole genome shotgun (WGS) entry which is preliminary data.</text>
</comment>
<protein>
    <recommendedName>
        <fullName evidence="6">Enoyl-CoA hydratase</fullName>
    </recommendedName>
</protein>
<comment type="subcellular location">
    <subcellularLocation>
        <location evidence="1">Peroxisome</location>
    </subcellularLocation>
</comment>
<gene>
    <name evidence="4" type="ORF">GV64_07420</name>
</gene>
<dbReference type="PANTHER" id="PTHR43684:SF1">
    <property type="entry name" value="ENOYL-COA DELTA ISOMERASE 2"/>
    <property type="match status" value="1"/>
</dbReference>
<keyword evidence="3" id="KW-0413">Isomerase</keyword>
<evidence type="ECO:0000256" key="1">
    <source>
        <dbReference type="ARBA" id="ARBA00004275"/>
    </source>
</evidence>
<dbReference type="InterPro" id="IPR051053">
    <property type="entry name" value="ECH/Chromodomain_protein"/>
</dbReference>
<dbReference type="eggNOG" id="COG1024">
    <property type="taxonomic scope" value="Bacteria"/>
</dbReference>
<evidence type="ECO:0000256" key="3">
    <source>
        <dbReference type="ARBA" id="ARBA00023235"/>
    </source>
</evidence>
<organism evidence="4 5">
    <name type="scientific">Endozoicomonas elysicola</name>
    <dbReference type="NCBI Taxonomy" id="305900"/>
    <lineage>
        <taxon>Bacteria</taxon>
        <taxon>Pseudomonadati</taxon>
        <taxon>Pseudomonadota</taxon>
        <taxon>Gammaproteobacteria</taxon>
        <taxon>Oceanospirillales</taxon>
        <taxon>Endozoicomonadaceae</taxon>
        <taxon>Endozoicomonas</taxon>
    </lineage>
</organism>
<keyword evidence="5" id="KW-1185">Reference proteome</keyword>
<dbReference type="SUPFAM" id="SSF52096">
    <property type="entry name" value="ClpP/crotonase"/>
    <property type="match status" value="1"/>
</dbReference>
<dbReference type="STRING" id="305900.GV64_07420"/>
<dbReference type="Proteomes" id="UP000027997">
    <property type="component" value="Unassembled WGS sequence"/>
</dbReference>
<evidence type="ECO:0000313" key="4">
    <source>
        <dbReference type="EMBL" id="KEI70590.1"/>
    </source>
</evidence>
<evidence type="ECO:0000313" key="5">
    <source>
        <dbReference type="Proteomes" id="UP000027997"/>
    </source>
</evidence>
<dbReference type="Gene3D" id="3.90.226.10">
    <property type="entry name" value="2-enoyl-CoA Hydratase, Chain A, domain 1"/>
    <property type="match status" value="1"/>
</dbReference>
<evidence type="ECO:0000256" key="2">
    <source>
        <dbReference type="ARBA" id="ARBA00023140"/>
    </source>
</evidence>
<reference evidence="4 5" key="1">
    <citation type="submission" date="2014-06" db="EMBL/GenBank/DDBJ databases">
        <title>Whole Genome Sequences of Three Symbiotic Endozoicomonas Bacteria.</title>
        <authorList>
            <person name="Neave M.J."/>
            <person name="Apprill A."/>
            <person name="Voolstra C.R."/>
        </authorList>
    </citation>
    <scope>NUCLEOTIDE SEQUENCE [LARGE SCALE GENOMIC DNA]</scope>
    <source>
        <strain evidence="4 5">DSM 22380</strain>
    </source>
</reference>
<dbReference type="RefSeq" id="WP_020580818.1">
    <property type="nucleotide sequence ID" value="NZ_JOJP01000001.1"/>
</dbReference>
<proteinExistence type="predicted"/>
<dbReference type="CDD" id="cd06558">
    <property type="entry name" value="crotonase-like"/>
    <property type="match status" value="1"/>
</dbReference>
<dbReference type="GO" id="GO:0004165">
    <property type="term" value="F:delta(3)-delta(2)-enoyl-CoA isomerase activity"/>
    <property type="evidence" value="ECO:0007669"/>
    <property type="project" value="UniProtKB-ARBA"/>
</dbReference>
<evidence type="ECO:0008006" key="6">
    <source>
        <dbReference type="Google" id="ProtNLM"/>
    </source>
</evidence>
<name>A0A081K8W4_9GAMM</name>
<accession>A0A081K8W4</accession>
<dbReference type="PANTHER" id="PTHR43684">
    <property type="match status" value="1"/>
</dbReference>
<dbReference type="Pfam" id="PF00378">
    <property type="entry name" value="ECH_1"/>
    <property type="match status" value="1"/>
</dbReference>
<keyword evidence="2" id="KW-0576">Peroxisome</keyword>
<sequence length="250" mass="27627">MSDQNHILVEKQDDILTIRFNRSDKKNALTTAMYASILEALVAADQDETVKVILFAAQPDMFTAGNDLKDFLAQDAAEEPEAMKMLRQLAVQKKPIVAAASGIAVGIGVTLLLHCDLVYVGEKTRLRLPFVNLAVVPEAASSLLLPDIMGRQRASELLMLGDFFDAQRAREYGIANAVIANEEVFEYALAKAKELAAKPREALLLTKQLITKTRRRDVQQRIDDEGVIFGERMVSEEARQVMGAFFSGKS</sequence>
<dbReference type="EMBL" id="JOJP01000001">
    <property type="protein sequence ID" value="KEI70590.1"/>
    <property type="molecule type" value="Genomic_DNA"/>
</dbReference>
<dbReference type="AlphaFoldDB" id="A0A081K8W4"/>